<keyword evidence="4" id="KW-0249">Electron transport</keyword>
<keyword evidence="7" id="KW-0003">3Fe-4S</keyword>
<evidence type="ECO:0000256" key="5">
    <source>
        <dbReference type="ARBA" id="ARBA00023004"/>
    </source>
</evidence>
<proteinExistence type="predicted"/>
<keyword evidence="5" id="KW-0408">Iron</keyword>
<evidence type="ECO:0000256" key="1">
    <source>
        <dbReference type="ARBA" id="ARBA00001927"/>
    </source>
</evidence>
<dbReference type="EMBL" id="BAABFB010000059">
    <property type="protein sequence ID" value="GAA4484473.1"/>
    <property type="molecule type" value="Genomic_DNA"/>
</dbReference>
<accession>A0ABP8PCU1</accession>
<dbReference type="PANTHER" id="PTHR36923:SF3">
    <property type="entry name" value="FERREDOXIN"/>
    <property type="match status" value="1"/>
</dbReference>
<comment type="caution">
    <text evidence="8">The sequence shown here is derived from an EMBL/GenBank/DDBJ whole genome shotgun (WGS) entry which is preliminary data.</text>
</comment>
<sequence length="83" mass="8461">MTATSAASSGHSTGNGTGIRLNVDRSACAGHGLCYGGYPEVLDCDDQGDPVIVRDPLETAAEIDAARAAVQVCPERALTVESV</sequence>
<dbReference type="Proteomes" id="UP001501183">
    <property type="component" value="Unassembled WGS sequence"/>
</dbReference>
<comment type="cofactor">
    <cofactor evidence="1">
        <name>[3Fe-4S] cluster</name>
        <dbReference type="ChEBI" id="CHEBI:21137"/>
    </cofactor>
</comment>
<evidence type="ECO:0000256" key="7">
    <source>
        <dbReference type="ARBA" id="ARBA00023291"/>
    </source>
</evidence>
<keyword evidence="9" id="KW-1185">Reference proteome</keyword>
<evidence type="ECO:0000313" key="9">
    <source>
        <dbReference type="Proteomes" id="UP001501183"/>
    </source>
</evidence>
<dbReference type="PANTHER" id="PTHR36923">
    <property type="entry name" value="FERREDOXIN"/>
    <property type="match status" value="1"/>
</dbReference>
<evidence type="ECO:0000256" key="6">
    <source>
        <dbReference type="ARBA" id="ARBA00023014"/>
    </source>
</evidence>
<evidence type="ECO:0000256" key="2">
    <source>
        <dbReference type="ARBA" id="ARBA00022448"/>
    </source>
</evidence>
<evidence type="ECO:0008006" key="10">
    <source>
        <dbReference type="Google" id="ProtNLM"/>
    </source>
</evidence>
<dbReference type="Pfam" id="PF13459">
    <property type="entry name" value="Fer4_15"/>
    <property type="match status" value="1"/>
</dbReference>
<name>A0ABP8PCU1_9NOCA</name>
<gene>
    <name evidence="8" type="ORF">GCM10023094_37750</name>
</gene>
<evidence type="ECO:0000256" key="4">
    <source>
        <dbReference type="ARBA" id="ARBA00022982"/>
    </source>
</evidence>
<evidence type="ECO:0000313" key="8">
    <source>
        <dbReference type="EMBL" id="GAA4484473.1"/>
    </source>
</evidence>
<reference evidence="9" key="1">
    <citation type="journal article" date="2019" name="Int. J. Syst. Evol. Microbiol.">
        <title>The Global Catalogue of Microorganisms (GCM) 10K type strain sequencing project: providing services to taxonomists for standard genome sequencing and annotation.</title>
        <authorList>
            <consortium name="The Broad Institute Genomics Platform"/>
            <consortium name="The Broad Institute Genome Sequencing Center for Infectious Disease"/>
            <person name="Wu L."/>
            <person name="Ma J."/>
        </authorList>
    </citation>
    <scope>NUCLEOTIDE SEQUENCE [LARGE SCALE GENOMIC DNA]</scope>
    <source>
        <strain evidence="9">JCM 32206</strain>
    </source>
</reference>
<dbReference type="InterPro" id="IPR051269">
    <property type="entry name" value="Fe-S_cluster_ET"/>
</dbReference>
<organism evidence="8 9">
    <name type="scientific">Rhodococcus olei</name>
    <dbReference type="NCBI Taxonomy" id="2161675"/>
    <lineage>
        <taxon>Bacteria</taxon>
        <taxon>Bacillati</taxon>
        <taxon>Actinomycetota</taxon>
        <taxon>Actinomycetes</taxon>
        <taxon>Mycobacteriales</taxon>
        <taxon>Nocardiaceae</taxon>
        <taxon>Rhodococcus</taxon>
    </lineage>
</organism>
<keyword evidence="3" id="KW-0479">Metal-binding</keyword>
<keyword evidence="6" id="KW-0411">Iron-sulfur</keyword>
<dbReference type="RefSeq" id="WP_345348484.1">
    <property type="nucleotide sequence ID" value="NZ_BAABFB010000059.1"/>
</dbReference>
<evidence type="ECO:0000256" key="3">
    <source>
        <dbReference type="ARBA" id="ARBA00022723"/>
    </source>
</evidence>
<dbReference type="Gene3D" id="3.30.70.20">
    <property type="match status" value="1"/>
</dbReference>
<dbReference type="SUPFAM" id="SSF54862">
    <property type="entry name" value="4Fe-4S ferredoxins"/>
    <property type="match status" value="1"/>
</dbReference>
<protein>
    <recommendedName>
        <fullName evidence="10">Ferredoxin</fullName>
    </recommendedName>
</protein>
<keyword evidence="2" id="KW-0813">Transport</keyword>